<evidence type="ECO:0000313" key="12">
    <source>
        <dbReference type="EMBL" id="GER92888.1"/>
    </source>
</evidence>
<dbReference type="HAMAP" id="MF_00772">
    <property type="entry name" value="OGT"/>
    <property type="match status" value="1"/>
</dbReference>
<accession>A0A5J4KT99</accession>
<keyword evidence="6 12" id="KW-0808">Transferase</keyword>
<dbReference type="Pfam" id="PF01035">
    <property type="entry name" value="DNA_binding_1"/>
    <property type="match status" value="1"/>
</dbReference>
<dbReference type="AlphaFoldDB" id="A0A5J4KT99"/>
<dbReference type="InterPro" id="IPR036631">
    <property type="entry name" value="MGMT_N_sf"/>
</dbReference>
<reference evidence="12" key="1">
    <citation type="submission" date="2019-10" db="EMBL/GenBank/DDBJ databases">
        <title>Metagenomic sequencing of thiosulfate-disproportionating enrichment culture.</title>
        <authorList>
            <person name="Umezawa K."/>
            <person name="Kojima H."/>
            <person name="Fukui M."/>
        </authorList>
    </citation>
    <scope>NUCLEOTIDE SEQUENCE</scope>
    <source>
        <strain evidence="12">45J</strain>
    </source>
</reference>
<dbReference type="EC" id="2.1.1.63" evidence="3"/>
<evidence type="ECO:0000256" key="7">
    <source>
        <dbReference type="ARBA" id="ARBA00022763"/>
    </source>
</evidence>
<dbReference type="InterPro" id="IPR008332">
    <property type="entry name" value="MethylG_MeTrfase_N"/>
</dbReference>
<dbReference type="InterPro" id="IPR014048">
    <property type="entry name" value="MethylDNA_cys_MeTrfase_DNA-bd"/>
</dbReference>
<comment type="caution">
    <text evidence="12">The sequence shown here is derived from an EMBL/GenBank/DDBJ whole genome shotgun (WGS) entry which is preliminary data.</text>
</comment>
<dbReference type="SUPFAM" id="SSF46767">
    <property type="entry name" value="Methylated DNA-protein cysteine methyltransferase, C-terminal domain"/>
    <property type="match status" value="1"/>
</dbReference>
<comment type="catalytic activity">
    <reaction evidence="1">
        <text>a 4-O-methyl-thymidine in DNA + L-cysteinyl-[protein] = a thymidine in DNA + S-methyl-L-cysteinyl-[protein]</text>
        <dbReference type="Rhea" id="RHEA:53428"/>
        <dbReference type="Rhea" id="RHEA-COMP:10131"/>
        <dbReference type="Rhea" id="RHEA-COMP:10132"/>
        <dbReference type="Rhea" id="RHEA-COMP:13555"/>
        <dbReference type="Rhea" id="RHEA-COMP:13556"/>
        <dbReference type="ChEBI" id="CHEBI:29950"/>
        <dbReference type="ChEBI" id="CHEBI:82612"/>
        <dbReference type="ChEBI" id="CHEBI:137386"/>
        <dbReference type="ChEBI" id="CHEBI:137387"/>
        <dbReference type="EC" id="2.1.1.63"/>
    </reaction>
</comment>
<evidence type="ECO:0000256" key="4">
    <source>
        <dbReference type="ARBA" id="ARBA00022490"/>
    </source>
</evidence>
<dbReference type="InterPro" id="IPR001497">
    <property type="entry name" value="MethylDNA_cys_MeTrfase_AS"/>
</dbReference>
<evidence type="ECO:0000259" key="11">
    <source>
        <dbReference type="Pfam" id="PF02870"/>
    </source>
</evidence>
<dbReference type="Gene3D" id="1.10.10.10">
    <property type="entry name" value="Winged helix-like DNA-binding domain superfamily/Winged helix DNA-binding domain"/>
    <property type="match status" value="1"/>
</dbReference>
<dbReference type="InterPro" id="IPR023546">
    <property type="entry name" value="MGMT"/>
</dbReference>
<dbReference type="InterPro" id="IPR036217">
    <property type="entry name" value="MethylDNA_cys_MeTrfase_DNAb"/>
</dbReference>
<dbReference type="InterPro" id="IPR036388">
    <property type="entry name" value="WH-like_DNA-bd_sf"/>
</dbReference>
<dbReference type="Pfam" id="PF02870">
    <property type="entry name" value="Methyltransf_1N"/>
    <property type="match status" value="1"/>
</dbReference>
<dbReference type="PANTHER" id="PTHR10815:SF13">
    <property type="entry name" value="METHYLATED-DNA--PROTEIN-CYSTEINE METHYLTRANSFERASE"/>
    <property type="match status" value="1"/>
</dbReference>
<dbReference type="NCBIfam" id="TIGR00589">
    <property type="entry name" value="ogt"/>
    <property type="match status" value="1"/>
</dbReference>
<keyword evidence="8" id="KW-0234">DNA repair</keyword>
<keyword evidence="7" id="KW-0227">DNA damage</keyword>
<evidence type="ECO:0000259" key="10">
    <source>
        <dbReference type="Pfam" id="PF01035"/>
    </source>
</evidence>
<proteinExistence type="inferred from homology"/>
<evidence type="ECO:0000256" key="5">
    <source>
        <dbReference type="ARBA" id="ARBA00022603"/>
    </source>
</evidence>
<evidence type="ECO:0000256" key="6">
    <source>
        <dbReference type="ARBA" id="ARBA00022679"/>
    </source>
</evidence>
<organism evidence="12">
    <name type="scientific">hot springs metagenome</name>
    <dbReference type="NCBI Taxonomy" id="433727"/>
    <lineage>
        <taxon>unclassified sequences</taxon>
        <taxon>metagenomes</taxon>
        <taxon>ecological metagenomes</taxon>
    </lineage>
</organism>
<gene>
    <name evidence="12" type="ORF">A45J_0619</name>
</gene>
<dbReference type="FunFam" id="1.10.10.10:FF:000214">
    <property type="entry name" value="Methylated-DNA--protein-cysteine methyltransferase"/>
    <property type="match status" value="1"/>
</dbReference>
<dbReference type="GO" id="GO:0006281">
    <property type="term" value="P:DNA repair"/>
    <property type="evidence" value="ECO:0007669"/>
    <property type="project" value="UniProtKB-KW"/>
</dbReference>
<keyword evidence="5 12" id="KW-0489">Methyltransferase</keyword>
<evidence type="ECO:0000256" key="3">
    <source>
        <dbReference type="ARBA" id="ARBA00011918"/>
    </source>
</evidence>
<dbReference type="CDD" id="cd06445">
    <property type="entry name" value="ATase"/>
    <property type="match status" value="1"/>
</dbReference>
<keyword evidence="4" id="KW-0963">Cytoplasm</keyword>
<dbReference type="PROSITE" id="PS00374">
    <property type="entry name" value="MGMT"/>
    <property type="match status" value="1"/>
</dbReference>
<dbReference type="GO" id="GO:0003908">
    <property type="term" value="F:methylated-DNA-[protein]-cysteine S-methyltransferase activity"/>
    <property type="evidence" value="ECO:0007669"/>
    <property type="project" value="UniProtKB-EC"/>
</dbReference>
<evidence type="ECO:0000256" key="1">
    <source>
        <dbReference type="ARBA" id="ARBA00001286"/>
    </source>
</evidence>
<evidence type="ECO:0000256" key="8">
    <source>
        <dbReference type="ARBA" id="ARBA00023204"/>
    </source>
</evidence>
<dbReference type="SUPFAM" id="SSF53155">
    <property type="entry name" value="Methylated DNA-protein cysteine methyltransferase domain"/>
    <property type="match status" value="1"/>
</dbReference>
<feature type="domain" description="Methylguanine DNA methyltransferase ribonuclease-like" evidence="11">
    <location>
        <begin position="10"/>
        <end position="81"/>
    </location>
</feature>
<name>A0A5J4KT99_9ZZZZ</name>
<evidence type="ECO:0000256" key="2">
    <source>
        <dbReference type="ARBA" id="ARBA00008711"/>
    </source>
</evidence>
<protein>
    <recommendedName>
        <fullName evidence="3">methylated-DNA--[protein]-cysteine S-methyltransferase</fullName>
        <ecNumber evidence="3">2.1.1.63</ecNumber>
    </recommendedName>
</protein>
<feature type="domain" description="Methylated-DNA-[protein]-cysteine S-methyltransferase DNA binding" evidence="10">
    <location>
        <begin position="89"/>
        <end position="169"/>
    </location>
</feature>
<dbReference type="EMBL" id="BLAB01000001">
    <property type="protein sequence ID" value="GER92888.1"/>
    <property type="molecule type" value="Genomic_DNA"/>
</dbReference>
<comment type="similarity">
    <text evidence="2">Belongs to the MGMT family.</text>
</comment>
<comment type="catalytic activity">
    <reaction evidence="9">
        <text>a 6-O-methyl-2'-deoxyguanosine in DNA + L-cysteinyl-[protein] = S-methyl-L-cysteinyl-[protein] + a 2'-deoxyguanosine in DNA</text>
        <dbReference type="Rhea" id="RHEA:24000"/>
        <dbReference type="Rhea" id="RHEA-COMP:10131"/>
        <dbReference type="Rhea" id="RHEA-COMP:10132"/>
        <dbReference type="Rhea" id="RHEA-COMP:11367"/>
        <dbReference type="Rhea" id="RHEA-COMP:11368"/>
        <dbReference type="ChEBI" id="CHEBI:29950"/>
        <dbReference type="ChEBI" id="CHEBI:82612"/>
        <dbReference type="ChEBI" id="CHEBI:85445"/>
        <dbReference type="ChEBI" id="CHEBI:85448"/>
        <dbReference type="EC" id="2.1.1.63"/>
    </reaction>
</comment>
<dbReference type="GO" id="GO:0032259">
    <property type="term" value="P:methylation"/>
    <property type="evidence" value="ECO:0007669"/>
    <property type="project" value="UniProtKB-KW"/>
</dbReference>
<evidence type="ECO:0000256" key="9">
    <source>
        <dbReference type="ARBA" id="ARBA00049348"/>
    </source>
</evidence>
<dbReference type="PANTHER" id="PTHR10815">
    <property type="entry name" value="METHYLATED-DNA--PROTEIN-CYSTEINE METHYLTRANSFERASE"/>
    <property type="match status" value="1"/>
</dbReference>
<sequence>MNIEHMLLKYKSPIGSIYCIFNGSELIEISIGERPFTPSPLHPKAYRLKPNLQPKAFSLFFSLFNELDSYFNGDSKQFNQEIKFIKGTDFQHKVWLALKEIPYGETRSYKWIAEKVGSPKATRAVAQALKKNPLPIILPCHRVIASDGSIGGYSWGIETKKWLLRHEGVLRHS</sequence>